<sequence length="106" mass="12279">MAEEIKSAYERAVSDGLFNTDDAPAWAARDVRQLDDRCYQLEAIRKTFLTAAFPDDDIRNEQVEWLNESVETLVGYVTSIWEKVQEDHDILPYTLADHRRDMLEAA</sequence>
<protein>
    <submittedName>
        <fullName evidence="1">Uncharacterized protein</fullName>
    </submittedName>
</protein>
<gene>
    <name evidence="1" type="ORF">Amal_01724</name>
</gene>
<dbReference type="PATRIC" id="fig|178901.10.peg.1800"/>
<name>A0A087PKF2_9PROT</name>
<dbReference type="EMBL" id="LVHD01000018">
    <property type="protein sequence ID" value="OAG75954.1"/>
    <property type="molecule type" value="Genomic_DNA"/>
</dbReference>
<reference evidence="1 2" key="1">
    <citation type="submission" date="2016-03" db="EMBL/GenBank/DDBJ databases">
        <title>Draft genome sequence of Acetobacter malorum CECT 7742, a strain isolated from strawberry vinegar.</title>
        <authorList>
            <person name="Sainz F."/>
            <person name="Mas A."/>
            <person name="Torija M.J."/>
        </authorList>
    </citation>
    <scope>NUCLEOTIDE SEQUENCE [LARGE SCALE GENOMIC DNA]</scope>
    <source>
        <strain evidence="1 2">CECT 7742</strain>
    </source>
</reference>
<dbReference type="STRING" id="178901.AmDm5_1857"/>
<organism evidence="1 2">
    <name type="scientific">Acetobacter malorum</name>
    <dbReference type="NCBI Taxonomy" id="178901"/>
    <lineage>
        <taxon>Bacteria</taxon>
        <taxon>Pseudomonadati</taxon>
        <taxon>Pseudomonadota</taxon>
        <taxon>Alphaproteobacteria</taxon>
        <taxon>Acetobacterales</taxon>
        <taxon>Acetobacteraceae</taxon>
        <taxon>Acetobacter</taxon>
    </lineage>
</organism>
<accession>A0A087PKF2</accession>
<dbReference type="Proteomes" id="UP000077349">
    <property type="component" value="Unassembled WGS sequence"/>
</dbReference>
<evidence type="ECO:0000313" key="1">
    <source>
        <dbReference type="EMBL" id="OAG75954.1"/>
    </source>
</evidence>
<dbReference type="AlphaFoldDB" id="A0A087PKF2"/>
<evidence type="ECO:0000313" key="2">
    <source>
        <dbReference type="Proteomes" id="UP000077349"/>
    </source>
</evidence>
<proteinExistence type="predicted"/>
<comment type="caution">
    <text evidence="1">The sequence shown here is derived from an EMBL/GenBank/DDBJ whole genome shotgun (WGS) entry which is preliminary data.</text>
</comment>